<evidence type="ECO:0000256" key="1">
    <source>
        <dbReference type="ARBA" id="ARBA00004141"/>
    </source>
</evidence>
<dbReference type="Pfam" id="PF12698">
    <property type="entry name" value="ABC2_membrane_3"/>
    <property type="match status" value="1"/>
</dbReference>
<reference evidence="8" key="1">
    <citation type="submission" date="2021-01" db="EMBL/GenBank/DDBJ databases">
        <authorList>
            <person name="Corre E."/>
            <person name="Pelletier E."/>
            <person name="Niang G."/>
            <person name="Scheremetjew M."/>
            <person name="Finn R."/>
            <person name="Kale V."/>
            <person name="Holt S."/>
            <person name="Cochrane G."/>
            <person name="Meng A."/>
            <person name="Brown T."/>
            <person name="Cohen L."/>
        </authorList>
    </citation>
    <scope>NUCLEOTIDE SEQUENCE</scope>
    <source>
        <strain evidence="8">CCMP2329</strain>
    </source>
</reference>
<dbReference type="GO" id="GO:0005319">
    <property type="term" value="F:lipid transporter activity"/>
    <property type="evidence" value="ECO:0007669"/>
    <property type="project" value="TreeGrafter"/>
</dbReference>
<dbReference type="GO" id="GO:0005524">
    <property type="term" value="F:ATP binding"/>
    <property type="evidence" value="ECO:0007669"/>
    <property type="project" value="InterPro"/>
</dbReference>
<protein>
    <recommendedName>
        <fullName evidence="7">ABC transporter domain-containing protein</fullName>
    </recommendedName>
</protein>
<feature type="transmembrane region" description="Helical" evidence="6">
    <location>
        <begin position="459"/>
        <end position="479"/>
    </location>
</feature>
<evidence type="ECO:0000256" key="3">
    <source>
        <dbReference type="ARBA" id="ARBA00022692"/>
    </source>
</evidence>
<dbReference type="InterPro" id="IPR013525">
    <property type="entry name" value="ABC2_TM"/>
</dbReference>
<dbReference type="GO" id="GO:0140359">
    <property type="term" value="F:ABC-type transporter activity"/>
    <property type="evidence" value="ECO:0007669"/>
    <property type="project" value="InterPro"/>
</dbReference>
<comment type="similarity">
    <text evidence="2">Belongs to the ABC transporter superfamily. ABCA family. CPR flippase (TC 3.A.1.211) subfamily.</text>
</comment>
<evidence type="ECO:0000256" key="4">
    <source>
        <dbReference type="ARBA" id="ARBA00022989"/>
    </source>
</evidence>
<dbReference type="PROSITE" id="PS00211">
    <property type="entry name" value="ABC_TRANSPORTER_1"/>
    <property type="match status" value="1"/>
</dbReference>
<feature type="transmembrane region" description="Helical" evidence="6">
    <location>
        <begin position="25"/>
        <end position="44"/>
    </location>
</feature>
<keyword evidence="5 6" id="KW-0472">Membrane</keyword>
<dbReference type="GO" id="GO:0016887">
    <property type="term" value="F:ATP hydrolysis activity"/>
    <property type="evidence" value="ECO:0007669"/>
    <property type="project" value="InterPro"/>
</dbReference>
<sequence>MKRELVSQISACVYKDALLQFRRPFGVLALGAAPFIALAILIIAQNSISNHVDIDAFKCGCKCLDCYDSTGVEPCTPSGSCSSQNNATCSFLYSSVNQAPFCDVKQPPLWPPLMQIPPDTLDTGYIAFTGGNEMDTTKIMDSFFSNSALVASKVAESYVKSMVLDEIESMDGFHQSGGTEADENAEELEFIEATGALVKGLHDFGVSMATSDISSGTLLLERALIPEINEEKKLYLLQDGRSKGAHSDKVMSSIQKSVANLTGMHVATLNILFKYFNSSDDINNAIYQDWGDRSAKIIGAYDWHLTNASNLQVDIWANTPRVYSPMDIPDIQRWAQSINIASNAYIKYFFDGSVNLAGIRDMPRQSSVLTVDFSTLLGPLFSMWLMHAILPLHLNSLVYEKELDLRIFQHINGLRPFAFYASKFVWCMSMYSIYMSCFVGFGFLLGVKMFTKNIISIQIAFFGLWGTVIISFGFLYASFFKDRRSGALSSVFYILIMGFLANVVLVLLIEQENDISANILQFFVPSFCAFRGLYELSQYAFLADQSGAHKGISWNTMATDNSMILVLLAMLIQSLVIPLLALYSDYLMGNVDGIRRDYLFFLQSKSKQEASRVDGANSSSHAVQGKNSEDELDYYLGHLSGAELKGRTSRAKKKTSLAEYLGSYADTSLEMPAAREDEDDTRENSKRLVQMLQRDPSLIQHYDFSVIYQAVQKYSEYDQLEIDLSLVIQDQECFAFLGSAPGSFKSTILKMTVGLVHQDQGTILVHGWDSRDKLPLNIPIGACWDTDILFHELTGWQNLKIFGMIKFGRRANLDAYIQNMIETLDLHSSIETRVAQYSGGMRRRLSLAIALLGLGDPNGPKVVFIDEPSAGMDPYSRKVLWRVLKEATKSVSVVISTNNILEAESCDRIAVLRKGEIAFLGSPQKMISRYGRFMWLTITVNTTGGRKQIIKCVRSTFEDAELVSEFGKTLKFALPLTANQTIDAVFRRMEKMKLGPKVDIADWSVSNLSLEDVYLNLLEDIE</sequence>
<keyword evidence="4 6" id="KW-1133">Transmembrane helix</keyword>
<dbReference type="InterPro" id="IPR026082">
    <property type="entry name" value="ABCA"/>
</dbReference>
<evidence type="ECO:0000259" key="7">
    <source>
        <dbReference type="PROSITE" id="PS50893"/>
    </source>
</evidence>
<name>A0A7S1GH32_9CHLO</name>
<dbReference type="GO" id="GO:0016020">
    <property type="term" value="C:membrane"/>
    <property type="evidence" value="ECO:0007669"/>
    <property type="project" value="UniProtKB-SubCell"/>
</dbReference>
<accession>A0A7S1GH32</accession>
<feature type="transmembrane region" description="Helical" evidence="6">
    <location>
        <begin position="423"/>
        <end position="447"/>
    </location>
</feature>
<evidence type="ECO:0000256" key="6">
    <source>
        <dbReference type="SAM" id="Phobius"/>
    </source>
</evidence>
<feature type="domain" description="ABC transporter" evidence="7">
    <location>
        <begin position="706"/>
        <end position="939"/>
    </location>
</feature>
<comment type="subcellular location">
    <subcellularLocation>
        <location evidence="1">Membrane</location>
        <topology evidence="1">Multi-pass membrane protein</topology>
    </subcellularLocation>
</comment>
<feature type="transmembrane region" description="Helical" evidence="6">
    <location>
        <begin position="563"/>
        <end position="583"/>
    </location>
</feature>
<dbReference type="Pfam" id="PF00005">
    <property type="entry name" value="ABC_tran"/>
    <property type="match status" value="1"/>
</dbReference>
<dbReference type="InterPro" id="IPR003439">
    <property type="entry name" value="ABC_transporter-like_ATP-bd"/>
</dbReference>
<dbReference type="PANTHER" id="PTHR19229:SF154">
    <property type="entry name" value="ABC TRANSPORTER A FAMILY MEMBER 3-RELATED"/>
    <property type="match status" value="1"/>
</dbReference>
<proteinExistence type="inferred from homology"/>
<dbReference type="SUPFAM" id="SSF52540">
    <property type="entry name" value="P-loop containing nucleoside triphosphate hydrolases"/>
    <property type="match status" value="1"/>
</dbReference>
<dbReference type="Gene3D" id="3.40.50.300">
    <property type="entry name" value="P-loop containing nucleotide triphosphate hydrolases"/>
    <property type="match status" value="1"/>
</dbReference>
<gene>
    <name evidence="8" type="ORF">POKL1161_LOCUS1088</name>
</gene>
<keyword evidence="3 6" id="KW-0812">Transmembrane</keyword>
<evidence type="ECO:0000313" key="8">
    <source>
        <dbReference type="EMBL" id="CAD8928735.1"/>
    </source>
</evidence>
<dbReference type="EMBL" id="HBFV01001531">
    <property type="protein sequence ID" value="CAD8928735.1"/>
    <property type="molecule type" value="Transcribed_RNA"/>
</dbReference>
<dbReference type="PANTHER" id="PTHR19229">
    <property type="entry name" value="ATP-BINDING CASSETTE TRANSPORTER SUBFAMILY A ABCA"/>
    <property type="match status" value="1"/>
</dbReference>
<organism evidence="8">
    <name type="scientific">Picochlorum oklahomense</name>
    <dbReference type="NCBI Taxonomy" id="249345"/>
    <lineage>
        <taxon>Eukaryota</taxon>
        <taxon>Viridiplantae</taxon>
        <taxon>Chlorophyta</taxon>
        <taxon>core chlorophytes</taxon>
        <taxon>Trebouxiophyceae</taxon>
        <taxon>Trebouxiophyceae incertae sedis</taxon>
        <taxon>Picochlorum</taxon>
    </lineage>
</organism>
<evidence type="ECO:0000256" key="2">
    <source>
        <dbReference type="ARBA" id="ARBA00008526"/>
    </source>
</evidence>
<dbReference type="PROSITE" id="PS50893">
    <property type="entry name" value="ABC_TRANSPORTER_2"/>
    <property type="match status" value="1"/>
</dbReference>
<evidence type="ECO:0000256" key="5">
    <source>
        <dbReference type="ARBA" id="ARBA00023136"/>
    </source>
</evidence>
<feature type="transmembrane region" description="Helical" evidence="6">
    <location>
        <begin position="491"/>
        <end position="508"/>
    </location>
</feature>
<dbReference type="AlphaFoldDB" id="A0A7S1GH32"/>
<dbReference type="InterPro" id="IPR017871">
    <property type="entry name" value="ABC_transporter-like_CS"/>
</dbReference>
<dbReference type="InterPro" id="IPR027417">
    <property type="entry name" value="P-loop_NTPase"/>
</dbReference>